<dbReference type="PANTHER" id="PTHR22807">
    <property type="entry name" value="NOP2 YEAST -RELATED NOL1/NOP2/FMU SUN DOMAIN-CONTAINING"/>
    <property type="match status" value="1"/>
</dbReference>
<feature type="domain" description="SAM-dependent MTase RsmB/NOP-type" evidence="15">
    <location>
        <begin position="164"/>
        <end position="443"/>
    </location>
</feature>
<dbReference type="InterPro" id="IPR029063">
    <property type="entry name" value="SAM-dependent_MTases_sf"/>
</dbReference>
<feature type="binding site" evidence="14">
    <location>
        <position position="278"/>
    </location>
    <ligand>
        <name>S-adenosyl-L-methionine</name>
        <dbReference type="ChEBI" id="CHEBI:59789"/>
    </ligand>
</feature>
<evidence type="ECO:0000256" key="5">
    <source>
        <dbReference type="ARBA" id="ARBA00022490"/>
    </source>
</evidence>
<evidence type="ECO:0000256" key="12">
    <source>
        <dbReference type="ARBA" id="ARBA00031088"/>
    </source>
</evidence>
<keyword evidence="8 14" id="KW-0808">Transferase</keyword>
<keyword evidence="10 14" id="KW-0694">RNA-binding</keyword>
<keyword evidence="5" id="KW-0963">Cytoplasm</keyword>
<dbReference type="SUPFAM" id="SSF53335">
    <property type="entry name" value="S-adenosyl-L-methionine-dependent methyltransferases"/>
    <property type="match status" value="1"/>
</dbReference>
<feature type="active site" description="Nucleophile" evidence="14">
    <location>
        <position position="377"/>
    </location>
</feature>
<evidence type="ECO:0000256" key="10">
    <source>
        <dbReference type="ARBA" id="ARBA00022884"/>
    </source>
</evidence>
<dbReference type="Gene3D" id="3.40.50.150">
    <property type="entry name" value="Vaccinia Virus protein VP39"/>
    <property type="match status" value="1"/>
</dbReference>
<evidence type="ECO:0000256" key="8">
    <source>
        <dbReference type="ARBA" id="ARBA00022679"/>
    </source>
</evidence>
<keyword evidence="6" id="KW-0698">rRNA processing</keyword>
<dbReference type="EMBL" id="JBHUEH010000011">
    <property type="protein sequence ID" value="MFD1885256.1"/>
    <property type="molecule type" value="Genomic_DNA"/>
</dbReference>
<evidence type="ECO:0000259" key="15">
    <source>
        <dbReference type="PROSITE" id="PS51686"/>
    </source>
</evidence>
<dbReference type="CDD" id="cd02440">
    <property type="entry name" value="AdoMet_MTases"/>
    <property type="match status" value="1"/>
</dbReference>
<dbReference type="InterPro" id="IPR006027">
    <property type="entry name" value="NusB_RsmB_TIM44"/>
</dbReference>
<keyword evidence="7 14" id="KW-0489">Methyltransferase</keyword>
<reference evidence="17" key="1">
    <citation type="journal article" date="2019" name="Int. J. Syst. Evol. Microbiol.">
        <title>The Global Catalogue of Microorganisms (GCM) 10K type strain sequencing project: providing services to taxonomists for standard genome sequencing and annotation.</title>
        <authorList>
            <consortium name="The Broad Institute Genomics Platform"/>
            <consortium name="The Broad Institute Genome Sequencing Center for Infectious Disease"/>
            <person name="Wu L."/>
            <person name="Ma J."/>
        </authorList>
    </citation>
    <scope>NUCLEOTIDE SEQUENCE [LARGE SCALE GENOMIC DNA]</scope>
    <source>
        <strain evidence="17">CCUG 54950</strain>
    </source>
</reference>
<feature type="binding site" evidence="14">
    <location>
        <begin position="254"/>
        <end position="260"/>
    </location>
    <ligand>
        <name>S-adenosyl-L-methionine</name>
        <dbReference type="ChEBI" id="CHEBI:59789"/>
    </ligand>
</feature>
<dbReference type="PRINTS" id="PR02008">
    <property type="entry name" value="RCMTFAMILY"/>
</dbReference>
<dbReference type="GO" id="GO:0008168">
    <property type="term" value="F:methyltransferase activity"/>
    <property type="evidence" value="ECO:0007669"/>
    <property type="project" value="UniProtKB-KW"/>
</dbReference>
<evidence type="ECO:0000256" key="7">
    <source>
        <dbReference type="ARBA" id="ARBA00022603"/>
    </source>
</evidence>
<evidence type="ECO:0000256" key="11">
    <source>
        <dbReference type="ARBA" id="ARBA00030399"/>
    </source>
</evidence>
<dbReference type="GO" id="GO:0032259">
    <property type="term" value="P:methylation"/>
    <property type="evidence" value="ECO:0007669"/>
    <property type="project" value="UniProtKB-KW"/>
</dbReference>
<dbReference type="PROSITE" id="PS01153">
    <property type="entry name" value="NOL1_NOP2_SUN"/>
    <property type="match status" value="1"/>
</dbReference>
<evidence type="ECO:0000256" key="4">
    <source>
        <dbReference type="ARBA" id="ARBA00012140"/>
    </source>
</evidence>
<organism evidence="16 17">
    <name type="scientific">Paenibacillus wenxiniae</name>
    <dbReference type="NCBI Taxonomy" id="1636843"/>
    <lineage>
        <taxon>Bacteria</taxon>
        <taxon>Bacillati</taxon>
        <taxon>Bacillota</taxon>
        <taxon>Bacilli</taxon>
        <taxon>Bacillales</taxon>
        <taxon>Paenibacillaceae</taxon>
        <taxon>Paenibacillus</taxon>
    </lineage>
</organism>
<dbReference type="InterPro" id="IPR001678">
    <property type="entry name" value="MeTrfase_RsmB-F_NOP2_dom"/>
</dbReference>
<evidence type="ECO:0000256" key="2">
    <source>
        <dbReference type="ARBA" id="ARBA00004496"/>
    </source>
</evidence>
<comment type="subcellular location">
    <subcellularLocation>
        <location evidence="2">Cytoplasm</location>
    </subcellularLocation>
</comment>
<feature type="binding site" evidence="14">
    <location>
        <position position="305"/>
    </location>
    <ligand>
        <name>S-adenosyl-L-methionine</name>
        <dbReference type="ChEBI" id="CHEBI:59789"/>
    </ligand>
</feature>
<keyword evidence="9 14" id="KW-0949">S-adenosyl-L-methionine</keyword>
<dbReference type="Pfam" id="PF01029">
    <property type="entry name" value="NusB"/>
    <property type="match status" value="1"/>
</dbReference>
<keyword evidence="17" id="KW-1185">Reference proteome</keyword>
<dbReference type="Pfam" id="PF22458">
    <property type="entry name" value="RsmF-B_ferredox"/>
    <property type="match status" value="1"/>
</dbReference>
<dbReference type="InterPro" id="IPR035926">
    <property type="entry name" value="NusB-like_sf"/>
</dbReference>
<dbReference type="NCBIfam" id="TIGR00563">
    <property type="entry name" value="rsmB"/>
    <property type="match status" value="1"/>
</dbReference>
<evidence type="ECO:0000256" key="13">
    <source>
        <dbReference type="ARBA" id="ARBA00047283"/>
    </source>
</evidence>
<comment type="function">
    <text evidence="1">Specifically methylates the cytosine at position 967 (m5C967) of 16S rRNA.</text>
</comment>
<evidence type="ECO:0000313" key="17">
    <source>
        <dbReference type="Proteomes" id="UP001597233"/>
    </source>
</evidence>
<dbReference type="PANTHER" id="PTHR22807:SF53">
    <property type="entry name" value="RIBOSOMAL RNA SMALL SUBUNIT METHYLTRANSFERASE B-RELATED"/>
    <property type="match status" value="1"/>
</dbReference>
<dbReference type="InterPro" id="IPR049560">
    <property type="entry name" value="MeTrfase_RsmB-F_NOP2_cat"/>
</dbReference>
<dbReference type="EC" id="2.1.1.176" evidence="4"/>
<accession>A0ABW4RGF0</accession>
<evidence type="ECO:0000256" key="14">
    <source>
        <dbReference type="PROSITE-ProRule" id="PRU01023"/>
    </source>
</evidence>
<dbReference type="InterPro" id="IPR018314">
    <property type="entry name" value="RsmB/NOL1/NOP2-like_CS"/>
</dbReference>
<dbReference type="NCBIfam" id="NF011494">
    <property type="entry name" value="PRK14902.1"/>
    <property type="match status" value="1"/>
</dbReference>
<evidence type="ECO:0000256" key="3">
    <source>
        <dbReference type="ARBA" id="ARBA00007494"/>
    </source>
</evidence>
<comment type="catalytic activity">
    <reaction evidence="13">
        <text>cytidine(967) in 16S rRNA + S-adenosyl-L-methionine = 5-methylcytidine(967) in 16S rRNA + S-adenosyl-L-homocysteine + H(+)</text>
        <dbReference type="Rhea" id="RHEA:42748"/>
        <dbReference type="Rhea" id="RHEA-COMP:10219"/>
        <dbReference type="Rhea" id="RHEA-COMP:10220"/>
        <dbReference type="ChEBI" id="CHEBI:15378"/>
        <dbReference type="ChEBI" id="CHEBI:57856"/>
        <dbReference type="ChEBI" id="CHEBI:59789"/>
        <dbReference type="ChEBI" id="CHEBI:74483"/>
        <dbReference type="ChEBI" id="CHEBI:82748"/>
        <dbReference type="EC" id="2.1.1.176"/>
    </reaction>
</comment>
<feature type="binding site" evidence="14">
    <location>
        <position position="324"/>
    </location>
    <ligand>
        <name>S-adenosyl-L-methionine</name>
        <dbReference type="ChEBI" id="CHEBI:59789"/>
    </ligand>
</feature>
<proteinExistence type="inferred from homology"/>
<comment type="caution">
    <text evidence="16">The sequence shown here is derived from an EMBL/GenBank/DDBJ whole genome shotgun (WGS) entry which is preliminary data.</text>
</comment>
<evidence type="ECO:0000256" key="9">
    <source>
        <dbReference type="ARBA" id="ARBA00022691"/>
    </source>
</evidence>
<evidence type="ECO:0000313" key="16">
    <source>
        <dbReference type="EMBL" id="MFD1885256.1"/>
    </source>
</evidence>
<dbReference type="InterPro" id="IPR023267">
    <property type="entry name" value="RCMT"/>
</dbReference>
<evidence type="ECO:0000256" key="1">
    <source>
        <dbReference type="ARBA" id="ARBA00002724"/>
    </source>
</evidence>
<dbReference type="Gene3D" id="1.10.940.10">
    <property type="entry name" value="NusB-like"/>
    <property type="match status" value="1"/>
</dbReference>
<dbReference type="Pfam" id="PF01189">
    <property type="entry name" value="Methyltr_RsmB-F"/>
    <property type="match status" value="1"/>
</dbReference>
<dbReference type="RefSeq" id="WP_371834089.1">
    <property type="nucleotide sequence ID" value="NZ_JBCGUH010000014.1"/>
</dbReference>
<dbReference type="Proteomes" id="UP001597233">
    <property type="component" value="Unassembled WGS sequence"/>
</dbReference>
<dbReference type="Gene3D" id="3.30.70.1170">
    <property type="entry name" value="Sun protein, domain 3"/>
    <property type="match status" value="1"/>
</dbReference>
<dbReference type="InterPro" id="IPR004573">
    <property type="entry name" value="rRNA_ssu_MeTfrase_B"/>
</dbReference>
<name>A0ABW4RGF0_9BACL</name>
<protein>
    <recommendedName>
        <fullName evidence="4">16S rRNA (cytosine(967)-C(5))-methyltransferase</fullName>
        <ecNumber evidence="4">2.1.1.176</ecNumber>
    </recommendedName>
    <alternativeName>
        <fullName evidence="11">16S rRNA m5C967 methyltransferase</fullName>
    </alternativeName>
    <alternativeName>
        <fullName evidence="12">rRNA (cytosine-C(5)-)-methyltransferase RsmB</fullName>
    </alternativeName>
</protein>
<comment type="similarity">
    <text evidence="3 14">Belongs to the class I-like SAM-binding methyltransferase superfamily. RsmB/NOP family.</text>
</comment>
<sequence length="444" mass="49210">MALNVLTDVEASGSYSNLQLNQALVQSGLERADAGLTTEIVYGTISHLNTIDYFLGRFVAKGVHKLQPWVRSLLRLSFYQIYYLDRIPPHAAVNEAVNIAKRRGHQGISGMVNGVLRNVLRQLDELVIPDHLSTVQRISLQYSHPEWLVERWIKQFGESITEQICMSNNEPPAVSVRVNTNQTTREEMLKTLNDAGYYAQPSAIAPDGILVGGSGNMALTDWYRDGLLSIQDESSMLVAEAVQPEPGMKVLDCCAAPGGKTAHMAEKMQNKGHIIANDIHEHKRKLIDDQAQRLHLSVIDTAVGDAMALAERYEAASFDRILLDAPCSGLGVIRRKPDLKWNKSASDIKEIAALQRRLLERVSSLLKPGGILVYSTCTIEQSENEDVVRHFIEAHPQFEPVVVPLFANKLTDHTASDSTSIGVQILPQDYHSDGFYIAALRLKA</sequence>
<gene>
    <name evidence="16" type="primary">rsmB</name>
    <name evidence="16" type="ORF">ACFSC9_06915</name>
</gene>
<dbReference type="InterPro" id="IPR054728">
    <property type="entry name" value="RsmB-like_ferredoxin"/>
</dbReference>
<dbReference type="SUPFAM" id="SSF48013">
    <property type="entry name" value="NusB-like"/>
    <property type="match status" value="1"/>
</dbReference>
<dbReference type="PROSITE" id="PS51686">
    <property type="entry name" value="SAM_MT_RSMB_NOP"/>
    <property type="match status" value="1"/>
</dbReference>
<evidence type="ECO:0000256" key="6">
    <source>
        <dbReference type="ARBA" id="ARBA00022552"/>
    </source>
</evidence>